<dbReference type="OrthoDB" id="2360619at2"/>
<name>A0A4Q9DI15_9BACL</name>
<dbReference type="AlphaFoldDB" id="A0A4Q9DI15"/>
<gene>
    <name evidence="1" type="ORF">EYB31_28540</name>
</gene>
<comment type="caution">
    <text evidence="1">The sequence shown here is derived from an EMBL/GenBank/DDBJ whole genome shotgun (WGS) entry which is preliminary data.</text>
</comment>
<evidence type="ECO:0000313" key="2">
    <source>
        <dbReference type="Proteomes" id="UP000293142"/>
    </source>
</evidence>
<dbReference type="EMBL" id="SIRE01000023">
    <property type="protein sequence ID" value="TBL72698.1"/>
    <property type="molecule type" value="Genomic_DNA"/>
</dbReference>
<reference evidence="1 2" key="1">
    <citation type="submission" date="2019-02" db="EMBL/GenBank/DDBJ databases">
        <title>Paenibacillus sp. nov., isolated from surface-sterilized tissue of Thalictrum simplex L.</title>
        <authorList>
            <person name="Tuo L."/>
        </authorList>
    </citation>
    <scope>NUCLEOTIDE SEQUENCE [LARGE SCALE GENOMIC DNA]</scope>
    <source>
        <strain evidence="1 2">N2SHLJ1</strain>
    </source>
</reference>
<accession>A0A4Q9DI15</accession>
<dbReference type="RefSeq" id="WP_131016885.1">
    <property type="nucleotide sequence ID" value="NZ_SIRE01000023.1"/>
</dbReference>
<evidence type="ECO:0000313" key="1">
    <source>
        <dbReference type="EMBL" id="TBL72698.1"/>
    </source>
</evidence>
<sequence length="156" mass="17917">MLSFQEKLAIIESFPELQRKDVSLGRINFQYNDSIYDKKNVVYHLHPNGNGFVYGGHLHGEETDDKGMINIREYSADALHSLIQASIRSLSPKTAKEQAITGNAPEERWKGPDKQTLLLIHEDDLWYVYSGLNMEMAFETRAEAVQYLHEEGFSRI</sequence>
<keyword evidence="2" id="KW-1185">Reference proteome</keyword>
<dbReference type="Proteomes" id="UP000293142">
    <property type="component" value="Unassembled WGS sequence"/>
</dbReference>
<protein>
    <submittedName>
        <fullName evidence="1">Uncharacterized protein</fullName>
    </submittedName>
</protein>
<proteinExistence type="predicted"/>
<organism evidence="1 2">
    <name type="scientific">Paenibacillus thalictri</name>
    <dbReference type="NCBI Taxonomy" id="2527873"/>
    <lineage>
        <taxon>Bacteria</taxon>
        <taxon>Bacillati</taxon>
        <taxon>Bacillota</taxon>
        <taxon>Bacilli</taxon>
        <taxon>Bacillales</taxon>
        <taxon>Paenibacillaceae</taxon>
        <taxon>Paenibacillus</taxon>
    </lineage>
</organism>